<evidence type="ECO:0000313" key="2">
    <source>
        <dbReference type="Proteomes" id="UP001500449"/>
    </source>
</evidence>
<dbReference type="EMBL" id="BAAAQK010000017">
    <property type="protein sequence ID" value="GAA1858664.1"/>
    <property type="molecule type" value="Genomic_DNA"/>
</dbReference>
<proteinExistence type="predicted"/>
<evidence type="ECO:0000313" key="1">
    <source>
        <dbReference type="EMBL" id="GAA1858664.1"/>
    </source>
</evidence>
<gene>
    <name evidence="1" type="ORF">GCM10009836_43620</name>
</gene>
<reference evidence="1 2" key="1">
    <citation type="journal article" date="2019" name="Int. J. Syst. Evol. Microbiol.">
        <title>The Global Catalogue of Microorganisms (GCM) 10K type strain sequencing project: providing services to taxonomists for standard genome sequencing and annotation.</title>
        <authorList>
            <consortium name="The Broad Institute Genomics Platform"/>
            <consortium name="The Broad Institute Genome Sequencing Center for Infectious Disease"/>
            <person name="Wu L."/>
            <person name="Ma J."/>
        </authorList>
    </citation>
    <scope>NUCLEOTIDE SEQUENCE [LARGE SCALE GENOMIC DNA]</scope>
    <source>
        <strain evidence="1 2">JCM 16009</strain>
    </source>
</reference>
<dbReference type="Proteomes" id="UP001500449">
    <property type="component" value="Unassembled WGS sequence"/>
</dbReference>
<comment type="caution">
    <text evidence="1">The sequence shown here is derived from an EMBL/GenBank/DDBJ whole genome shotgun (WGS) entry which is preliminary data.</text>
</comment>
<sequence>MISVGSGDDEQYGSSTRGTMETAAQAVLRVPWDDDAGARTADLYDWQAAMAAADALRLVHDAVADDGCLQPDIAAEVICEHHEDWTVIVGTSAELVSAKHRELDSGAWTTVNQLVTKGGLRHLFDRWLSLNKLPGLRLVTCAGLKSGECAEVDEVARLLRDQAQGVELSQESLALIAKTLQKVAKELLCADGAELPGHLTGPVKSKWVDLAEDDARIETLRAFLSRLHIDKERPSRKHVAHAAPSMYMAPVLKQMRKGEVPAGAAWEAVLDLFRARMRSAGPIPGGMLPLINAAAGGSAVGTTAESQNRELARRRITIADIEIAIRLAIDNLEAYLPVSKVVYQSPLSVKMDIGRCNDTSIARAEDLRSEYLRYYRDRDETAPGEMAKRRAVNRWLLKVADEETATIPNRSNAWGPELWRALSDRLVDGYAADDSDPDAIQLDGDLALGGVCDLVHKCKVWFSPAFDVKAELARRRAQLRGAM</sequence>
<keyword evidence="2" id="KW-1185">Reference proteome</keyword>
<name>A0ABN2NAF4_9PSEU</name>
<accession>A0ABN2NAF4</accession>
<evidence type="ECO:0008006" key="3">
    <source>
        <dbReference type="Google" id="ProtNLM"/>
    </source>
</evidence>
<organism evidence="1 2">
    <name type="scientific">Pseudonocardia ailaonensis</name>
    <dbReference type="NCBI Taxonomy" id="367279"/>
    <lineage>
        <taxon>Bacteria</taxon>
        <taxon>Bacillati</taxon>
        <taxon>Actinomycetota</taxon>
        <taxon>Actinomycetes</taxon>
        <taxon>Pseudonocardiales</taxon>
        <taxon>Pseudonocardiaceae</taxon>
        <taxon>Pseudonocardia</taxon>
    </lineage>
</organism>
<protein>
    <recommendedName>
        <fullName evidence="3">DUF4297 domain-containing protein</fullName>
    </recommendedName>
</protein>